<feature type="non-terminal residue" evidence="1">
    <location>
        <position position="85"/>
    </location>
</feature>
<proteinExistence type="predicted"/>
<evidence type="ECO:0000313" key="2">
    <source>
        <dbReference type="Proteomes" id="UP000789920"/>
    </source>
</evidence>
<name>A0ACA9RY87_9GLOM</name>
<accession>A0ACA9RY87</accession>
<organism evidence="1 2">
    <name type="scientific">Racocetra persica</name>
    <dbReference type="NCBI Taxonomy" id="160502"/>
    <lineage>
        <taxon>Eukaryota</taxon>
        <taxon>Fungi</taxon>
        <taxon>Fungi incertae sedis</taxon>
        <taxon>Mucoromycota</taxon>
        <taxon>Glomeromycotina</taxon>
        <taxon>Glomeromycetes</taxon>
        <taxon>Diversisporales</taxon>
        <taxon>Gigasporaceae</taxon>
        <taxon>Racocetra</taxon>
    </lineage>
</organism>
<reference evidence="1" key="1">
    <citation type="submission" date="2021-06" db="EMBL/GenBank/DDBJ databases">
        <authorList>
            <person name="Kallberg Y."/>
            <person name="Tangrot J."/>
            <person name="Rosling A."/>
        </authorList>
    </citation>
    <scope>NUCLEOTIDE SEQUENCE</scope>
    <source>
        <strain evidence="1">MA461A</strain>
    </source>
</reference>
<gene>
    <name evidence="1" type="ORF">RPERSI_LOCUS24703</name>
</gene>
<dbReference type="EMBL" id="CAJVQC010079905">
    <property type="protein sequence ID" value="CAG8817519.1"/>
    <property type="molecule type" value="Genomic_DNA"/>
</dbReference>
<comment type="caution">
    <text evidence="1">The sequence shown here is derived from an EMBL/GenBank/DDBJ whole genome shotgun (WGS) entry which is preliminary data.</text>
</comment>
<dbReference type="Proteomes" id="UP000789920">
    <property type="component" value="Unassembled WGS sequence"/>
</dbReference>
<protein>
    <submittedName>
        <fullName evidence="1">28393_t:CDS:1</fullName>
    </submittedName>
</protein>
<evidence type="ECO:0000313" key="1">
    <source>
        <dbReference type="EMBL" id="CAG8817519.1"/>
    </source>
</evidence>
<sequence length="85" mass="10343">MPRKSKNNSVHSLKKELKNSREQIKERKFLSEETLQKKFIYETTISRLKNENKLLRLREEASRSKEEALIIENRELRKWKSDVKK</sequence>
<keyword evidence="2" id="KW-1185">Reference proteome</keyword>